<gene>
    <name evidence="2" type="ORF">DFH01_25200</name>
</gene>
<sequence>MVRHAMQMTEPTMTKREANQQRSLEAFLAKKAEFDALLAELQQASDDHFGADPEAVLWCETAWLTDATAKLKEVADQHFRRGEYRA</sequence>
<dbReference type="AlphaFoldDB" id="A0A317F5B2"/>
<reference evidence="3" key="1">
    <citation type="submission" date="2018-05" db="EMBL/GenBank/DDBJ databases">
        <authorList>
            <person name="Du Z."/>
            <person name="Wang X."/>
        </authorList>
    </citation>
    <scope>NUCLEOTIDE SEQUENCE [LARGE SCALE GENOMIC DNA]</scope>
    <source>
        <strain evidence="3">CQN31</strain>
    </source>
</reference>
<protein>
    <submittedName>
        <fullName evidence="2">Uncharacterized protein</fullName>
    </submittedName>
</protein>
<keyword evidence="3" id="KW-1185">Reference proteome</keyword>
<evidence type="ECO:0000313" key="3">
    <source>
        <dbReference type="Proteomes" id="UP000245765"/>
    </source>
</evidence>
<comment type="caution">
    <text evidence="2">The sequence shown here is derived from an EMBL/GenBank/DDBJ whole genome shotgun (WGS) entry which is preliminary data.</text>
</comment>
<dbReference type="OrthoDB" id="6198191at2"/>
<feature type="region of interest" description="Disordered" evidence="1">
    <location>
        <begin position="1"/>
        <end position="20"/>
    </location>
</feature>
<dbReference type="Proteomes" id="UP000245765">
    <property type="component" value="Unassembled WGS sequence"/>
</dbReference>
<name>A0A317F5B2_9PROT</name>
<accession>A0A317F5B2</accession>
<proteinExistence type="predicted"/>
<organism evidence="2 3">
    <name type="scientific">Falsiroseomonas bella</name>
    <dbReference type="NCBI Taxonomy" id="2184016"/>
    <lineage>
        <taxon>Bacteria</taxon>
        <taxon>Pseudomonadati</taxon>
        <taxon>Pseudomonadota</taxon>
        <taxon>Alphaproteobacteria</taxon>
        <taxon>Acetobacterales</taxon>
        <taxon>Roseomonadaceae</taxon>
        <taxon>Falsiroseomonas</taxon>
    </lineage>
</organism>
<evidence type="ECO:0000256" key="1">
    <source>
        <dbReference type="SAM" id="MobiDB-lite"/>
    </source>
</evidence>
<evidence type="ECO:0000313" key="2">
    <source>
        <dbReference type="EMBL" id="PWS34324.1"/>
    </source>
</evidence>
<dbReference type="EMBL" id="QGNA01000007">
    <property type="protein sequence ID" value="PWS34324.1"/>
    <property type="molecule type" value="Genomic_DNA"/>
</dbReference>